<proteinExistence type="predicted"/>
<sequence>MSSEEIAKGVAEAEEVDPIGEHAVLDENLMSSFPEGSRILMVTPSGASAWVKTLKIDVKLSDGSVKSYFKKGAPGNRGREMMEGTFESERLVHSFLPNHVPKPLAWGTYKTKPNMNFYMCDFVEMTDDLPDVAKFGAALAQLHLNSMGKSPTGKYGFHVPTHLAFVPNDNSWTDTWTEWFSNAMVKMFNEEEKSHGQDDDLDQLKAAMLDKVIPRLLKPLESGGRKIQPCLCHSDVWPGNVQPSVSDDEVFFFDSCAFWGHHESDLGCCRAPRYRLGNSYVKEYFKNIPVSEPAEDFEDRLALYAM</sequence>
<protein>
    <recommendedName>
        <fullName evidence="1">protein-ribulosamine 3-kinase</fullName>
        <ecNumber evidence="1">2.7.1.172</ecNumber>
    </recommendedName>
</protein>
<comment type="caution">
    <text evidence="3">The sequence shown here is derived from an EMBL/GenBank/DDBJ whole genome shotgun (WGS) entry which is preliminary data.</text>
</comment>
<dbReference type="PANTHER" id="PTHR12149">
    <property type="entry name" value="FRUCTOSAMINE 3 KINASE-RELATED PROTEIN"/>
    <property type="match status" value="1"/>
</dbReference>
<accession>A0A9P9WC79</accession>
<dbReference type="GO" id="GO:0102193">
    <property type="term" value="F:protein-ribulosamine 3-kinase activity"/>
    <property type="evidence" value="ECO:0007669"/>
    <property type="project" value="UniProtKB-EC"/>
</dbReference>
<dbReference type="Pfam" id="PF03881">
    <property type="entry name" value="Fructosamin_kin"/>
    <property type="match status" value="1"/>
</dbReference>
<comment type="catalytic activity">
    <reaction evidence="2">
        <text>N(6)-D-ribulosyl-L-lysyl-[protein] + ATP = N(6)-(3-O-phospho-D-ribulosyl)-L-lysyl-[protein] + ADP + H(+)</text>
        <dbReference type="Rhea" id="RHEA:48432"/>
        <dbReference type="Rhea" id="RHEA-COMP:12103"/>
        <dbReference type="Rhea" id="RHEA-COMP:12104"/>
        <dbReference type="ChEBI" id="CHEBI:15378"/>
        <dbReference type="ChEBI" id="CHEBI:30616"/>
        <dbReference type="ChEBI" id="CHEBI:90418"/>
        <dbReference type="ChEBI" id="CHEBI:90420"/>
        <dbReference type="ChEBI" id="CHEBI:456216"/>
        <dbReference type="EC" id="2.7.1.172"/>
    </reaction>
    <physiologicalReaction direction="left-to-right" evidence="2">
        <dbReference type="Rhea" id="RHEA:48433"/>
    </physiologicalReaction>
</comment>
<dbReference type="InterPro" id="IPR011009">
    <property type="entry name" value="Kinase-like_dom_sf"/>
</dbReference>
<evidence type="ECO:0000313" key="4">
    <source>
        <dbReference type="Proteomes" id="UP000829685"/>
    </source>
</evidence>
<dbReference type="PANTHER" id="PTHR12149:SF8">
    <property type="entry name" value="PROTEIN-RIBULOSAMINE 3-KINASE"/>
    <property type="match status" value="1"/>
</dbReference>
<organism evidence="3 4">
    <name type="scientific">Neoarthrinium moseri</name>
    <dbReference type="NCBI Taxonomy" id="1658444"/>
    <lineage>
        <taxon>Eukaryota</taxon>
        <taxon>Fungi</taxon>
        <taxon>Dikarya</taxon>
        <taxon>Ascomycota</taxon>
        <taxon>Pezizomycotina</taxon>
        <taxon>Sordariomycetes</taxon>
        <taxon>Xylariomycetidae</taxon>
        <taxon>Amphisphaeriales</taxon>
        <taxon>Apiosporaceae</taxon>
        <taxon>Neoarthrinium</taxon>
    </lineage>
</organism>
<dbReference type="OrthoDB" id="5772781at2759"/>
<name>A0A9P9WC79_9PEZI</name>
<dbReference type="Proteomes" id="UP000829685">
    <property type="component" value="Unassembled WGS sequence"/>
</dbReference>
<dbReference type="InterPro" id="IPR016477">
    <property type="entry name" value="Fructo-/Ketosamine-3-kinase"/>
</dbReference>
<dbReference type="EC" id="2.7.1.172" evidence="1"/>
<evidence type="ECO:0000256" key="1">
    <source>
        <dbReference type="ARBA" id="ARBA00011961"/>
    </source>
</evidence>
<gene>
    <name evidence="3" type="ORF">JX265_011380</name>
</gene>
<dbReference type="Gene3D" id="3.90.1200.10">
    <property type="match status" value="1"/>
</dbReference>
<dbReference type="EMBL" id="JAFIMR010000042">
    <property type="protein sequence ID" value="KAI1856739.1"/>
    <property type="molecule type" value="Genomic_DNA"/>
</dbReference>
<reference evidence="3" key="1">
    <citation type="submission" date="2021-03" db="EMBL/GenBank/DDBJ databases">
        <title>Revisited historic fungal species revealed as producer of novel bioactive compounds through whole genome sequencing and comparative genomics.</title>
        <authorList>
            <person name="Vignolle G.A."/>
            <person name="Hochenegger N."/>
            <person name="Mach R.L."/>
            <person name="Mach-Aigner A.R."/>
            <person name="Javad Rahimi M."/>
            <person name="Salim K.A."/>
            <person name="Chan C.M."/>
            <person name="Lim L.B.L."/>
            <person name="Cai F."/>
            <person name="Druzhinina I.S."/>
            <person name="U'Ren J.M."/>
            <person name="Derntl C."/>
        </authorList>
    </citation>
    <scope>NUCLEOTIDE SEQUENCE</scope>
    <source>
        <strain evidence="3">TUCIM 5799</strain>
    </source>
</reference>
<dbReference type="AlphaFoldDB" id="A0A9P9WC79"/>
<evidence type="ECO:0000256" key="2">
    <source>
        <dbReference type="ARBA" id="ARBA00048655"/>
    </source>
</evidence>
<evidence type="ECO:0000313" key="3">
    <source>
        <dbReference type="EMBL" id="KAI1856739.1"/>
    </source>
</evidence>
<dbReference type="SUPFAM" id="SSF56112">
    <property type="entry name" value="Protein kinase-like (PK-like)"/>
    <property type="match status" value="1"/>
</dbReference>
<keyword evidence="4" id="KW-1185">Reference proteome</keyword>